<dbReference type="EMBL" id="JACCAC010000001">
    <property type="protein sequence ID" value="NYG56842.1"/>
    <property type="molecule type" value="Genomic_DNA"/>
</dbReference>
<evidence type="ECO:0000259" key="10">
    <source>
        <dbReference type="SMART" id="SM00986"/>
    </source>
</evidence>
<keyword evidence="4" id="KW-0378">Hydrolase</keyword>
<keyword evidence="6" id="KW-0411">Iron-sulfur</keyword>
<evidence type="ECO:0000256" key="2">
    <source>
        <dbReference type="ARBA" id="ARBA00022723"/>
    </source>
</evidence>
<dbReference type="GO" id="GO:0006284">
    <property type="term" value="P:base-excision repair"/>
    <property type="evidence" value="ECO:0007669"/>
    <property type="project" value="InterPro"/>
</dbReference>
<dbReference type="AlphaFoldDB" id="A0A7Y9RUG3"/>
<dbReference type="InterPro" id="IPR044147">
    <property type="entry name" value="UdgB-like"/>
</dbReference>
<protein>
    <recommendedName>
        <fullName evidence="9">Type-5 uracil-DNA glycosylase</fullName>
    </recommendedName>
</protein>
<dbReference type="RefSeq" id="WP_343049431.1">
    <property type="nucleotide sequence ID" value="NZ_JACCAC010000001.1"/>
</dbReference>
<dbReference type="SUPFAM" id="SSF52141">
    <property type="entry name" value="Uracil-DNA glycosylase-like"/>
    <property type="match status" value="1"/>
</dbReference>
<comment type="similarity">
    <text evidence="8">Belongs to the uracil-DNA glycosylase (UDG) superfamily. Type 5 (UDGb) family.</text>
</comment>
<dbReference type="Pfam" id="PF03167">
    <property type="entry name" value="UDG"/>
    <property type="match status" value="1"/>
</dbReference>
<evidence type="ECO:0000256" key="9">
    <source>
        <dbReference type="ARBA" id="ARBA00023887"/>
    </source>
</evidence>
<dbReference type="GO" id="GO:0004844">
    <property type="term" value="F:uracil DNA N-glycosylase activity"/>
    <property type="evidence" value="ECO:0007669"/>
    <property type="project" value="InterPro"/>
</dbReference>
<evidence type="ECO:0000313" key="11">
    <source>
        <dbReference type="EMBL" id="NYG56842.1"/>
    </source>
</evidence>
<keyword evidence="3" id="KW-0227">DNA damage</keyword>
<keyword evidence="1" id="KW-0004">4Fe-4S</keyword>
<dbReference type="GO" id="GO:0046872">
    <property type="term" value="F:metal ion binding"/>
    <property type="evidence" value="ECO:0007669"/>
    <property type="project" value="UniProtKB-KW"/>
</dbReference>
<dbReference type="PANTHER" id="PTHR33693">
    <property type="entry name" value="TYPE-5 URACIL-DNA GLYCOSYLASE"/>
    <property type="match status" value="1"/>
</dbReference>
<evidence type="ECO:0000256" key="1">
    <source>
        <dbReference type="ARBA" id="ARBA00022485"/>
    </source>
</evidence>
<evidence type="ECO:0000313" key="12">
    <source>
        <dbReference type="Proteomes" id="UP000544110"/>
    </source>
</evidence>
<evidence type="ECO:0000256" key="6">
    <source>
        <dbReference type="ARBA" id="ARBA00023014"/>
    </source>
</evidence>
<dbReference type="InterPro" id="IPR005122">
    <property type="entry name" value="Uracil-DNA_glycosylase-like"/>
</dbReference>
<name>A0A7Y9RUG3_9ACTN</name>
<dbReference type="Proteomes" id="UP000544110">
    <property type="component" value="Unassembled WGS sequence"/>
</dbReference>
<dbReference type="PANTHER" id="PTHR33693:SF3">
    <property type="entry name" value="TYPE-5 URACIL-DNA GLYCOSYLASE"/>
    <property type="match status" value="1"/>
</dbReference>
<reference evidence="11 12" key="1">
    <citation type="submission" date="2020-07" db="EMBL/GenBank/DDBJ databases">
        <title>Sequencing the genomes of 1000 actinobacteria strains.</title>
        <authorList>
            <person name="Klenk H.-P."/>
        </authorList>
    </citation>
    <scope>NUCLEOTIDE SEQUENCE [LARGE SCALE GENOMIC DNA]</scope>
    <source>
        <strain evidence="11 12">DSM 24552</strain>
    </source>
</reference>
<evidence type="ECO:0000256" key="4">
    <source>
        <dbReference type="ARBA" id="ARBA00022801"/>
    </source>
</evidence>
<evidence type="ECO:0000256" key="8">
    <source>
        <dbReference type="ARBA" id="ARBA00023779"/>
    </source>
</evidence>
<keyword evidence="12" id="KW-1185">Reference proteome</keyword>
<keyword evidence="2" id="KW-0479">Metal-binding</keyword>
<gene>
    <name evidence="11" type="ORF">BJ989_003146</name>
</gene>
<proteinExistence type="inferred from homology"/>
<dbReference type="GO" id="GO:0051539">
    <property type="term" value="F:4 iron, 4 sulfur cluster binding"/>
    <property type="evidence" value="ECO:0007669"/>
    <property type="project" value="UniProtKB-KW"/>
</dbReference>
<keyword evidence="7" id="KW-0234">DNA repair</keyword>
<evidence type="ECO:0000256" key="7">
    <source>
        <dbReference type="ARBA" id="ARBA00023204"/>
    </source>
</evidence>
<dbReference type="SMART" id="SM00986">
    <property type="entry name" value="UDG"/>
    <property type="match status" value="1"/>
</dbReference>
<evidence type="ECO:0000256" key="5">
    <source>
        <dbReference type="ARBA" id="ARBA00023004"/>
    </source>
</evidence>
<dbReference type="GO" id="GO:0033958">
    <property type="term" value="F:DNA-deoxyinosine glycosylase activity"/>
    <property type="evidence" value="ECO:0007669"/>
    <property type="project" value="InterPro"/>
</dbReference>
<comment type="caution">
    <text evidence="11">The sequence shown here is derived from an EMBL/GenBank/DDBJ whole genome shotgun (WGS) entry which is preliminary data.</text>
</comment>
<dbReference type="Gene3D" id="3.40.470.10">
    <property type="entry name" value="Uracil-DNA glycosylase-like domain"/>
    <property type="match status" value="1"/>
</dbReference>
<keyword evidence="5" id="KW-0408">Iron</keyword>
<organism evidence="11 12">
    <name type="scientific">Nocardioides perillae</name>
    <dbReference type="NCBI Taxonomy" id="1119534"/>
    <lineage>
        <taxon>Bacteria</taxon>
        <taxon>Bacillati</taxon>
        <taxon>Actinomycetota</taxon>
        <taxon>Actinomycetes</taxon>
        <taxon>Propionibacteriales</taxon>
        <taxon>Nocardioidaceae</taxon>
        <taxon>Nocardioides</taxon>
    </lineage>
</organism>
<evidence type="ECO:0000256" key="3">
    <source>
        <dbReference type="ARBA" id="ARBA00022763"/>
    </source>
</evidence>
<dbReference type="InterPro" id="IPR051536">
    <property type="entry name" value="UDG_Type-4/5"/>
</dbReference>
<dbReference type="SMART" id="SM00987">
    <property type="entry name" value="UreE_C"/>
    <property type="match status" value="1"/>
</dbReference>
<sequence length="292" mass="29877">MSRVPDDRLLPHPLVGGAFPSPVAPGSGWPGDAADATTPVATTAAGVRRTAARAGGLDGPAGLDAAVSVCRACPRLVRWREDVAATKRASFADQPYWGRPVPGWGPTDARLLVVGLAPAANGANRTGRNFTGDSSGDWLYASLHRVGLAALPTSTHAGDGQELRGTRMVAAVRCAPPDNEPTPGERDTCAPWLHAELALLAPTVRVVVALGAFGWAAALRGLAGAGFAVPSPRPRFGHAVEVPLPAPPGAALPAVPLLGCYHPSLHNTATRRLTASMLDDVLGRAAALAGLT</sequence>
<dbReference type="CDD" id="cd10031">
    <property type="entry name" value="UDG-F5_TTUDGB_like"/>
    <property type="match status" value="1"/>
</dbReference>
<feature type="domain" description="Uracil-DNA glycosylase-like" evidence="10">
    <location>
        <begin position="102"/>
        <end position="282"/>
    </location>
</feature>
<dbReference type="InterPro" id="IPR036895">
    <property type="entry name" value="Uracil-DNA_glycosylase-like_sf"/>
</dbReference>
<accession>A0A7Y9RUG3</accession>